<comment type="caution">
    <text evidence="1">The sequence shown here is derived from an EMBL/GenBank/DDBJ whole genome shotgun (WGS) entry which is preliminary data.</text>
</comment>
<proteinExistence type="predicted"/>
<protein>
    <submittedName>
        <fullName evidence="1">Callose synthase 9</fullName>
    </submittedName>
</protein>
<evidence type="ECO:0000313" key="1">
    <source>
        <dbReference type="EMBL" id="KAK1304184.1"/>
    </source>
</evidence>
<keyword evidence="2" id="KW-1185">Reference proteome</keyword>
<gene>
    <name evidence="1" type="primary">CALS9</name>
    <name evidence="1" type="ORF">QJS10_CPB11g02197</name>
</gene>
<dbReference type="AlphaFoldDB" id="A0AAV9DTA7"/>
<dbReference type="EMBL" id="JAUJYO010000011">
    <property type="protein sequence ID" value="KAK1304184.1"/>
    <property type="molecule type" value="Genomic_DNA"/>
</dbReference>
<sequence length="73" mass="8029">MSRSELNWEKLVRAAVRRDRLGADAQGRPGTGISVPASLRNNRHIDEILGAADEIQADDPDVARIFPINASDY</sequence>
<reference evidence="1" key="2">
    <citation type="submission" date="2023-06" db="EMBL/GenBank/DDBJ databases">
        <authorList>
            <person name="Ma L."/>
            <person name="Liu K.-W."/>
            <person name="Li Z."/>
            <person name="Hsiao Y.-Y."/>
            <person name="Qi Y."/>
            <person name="Fu T."/>
            <person name="Tang G."/>
            <person name="Zhang D."/>
            <person name="Sun W.-H."/>
            <person name="Liu D.-K."/>
            <person name="Li Y."/>
            <person name="Chen G.-Z."/>
            <person name="Liu X.-D."/>
            <person name="Liao X.-Y."/>
            <person name="Jiang Y.-T."/>
            <person name="Yu X."/>
            <person name="Hao Y."/>
            <person name="Huang J."/>
            <person name="Zhao X.-W."/>
            <person name="Ke S."/>
            <person name="Chen Y.-Y."/>
            <person name="Wu W.-L."/>
            <person name="Hsu J.-L."/>
            <person name="Lin Y.-F."/>
            <person name="Huang M.-D."/>
            <person name="Li C.-Y."/>
            <person name="Huang L."/>
            <person name="Wang Z.-W."/>
            <person name="Zhao X."/>
            <person name="Zhong W.-Y."/>
            <person name="Peng D.-H."/>
            <person name="Ahmad S."/>
            <person name="Lan S."/>
            <person name="Zhang J.-S."/>
            <person name="Tsai W.-C."/>
            <person name="Van De Peer Y."/>
            <person name="Liu Z.-J."/>
        </authorList>
    </citation>
    <scope>NUCLEOTIDE SEQUENCE</scope>
    <source>
        <strain evidence="1">CP</strain>
        <tissue evidence="1">Leaves</tissue>
    </source>
</reference>
<organism evidence="1 2">
    <name type="scientific">Acorus calamus</name>
    <name type="common">Sweet flag</name>
    <dbReference type="NCBI Taxonomy" id="4465"/>
    <lineage>
        <taxon>Eukaryota</taxon>
        <taxon>Viridiplantae</taxon>
        <taxon>Streptophyta</taxon>
        <taxon>Embryophyta</taxon>
        <taxon>Tracheophyta</taxon>
        <taxon>Spermatophyta</taxon>
        <taxon>Magnoliopsida</taxon>
        <taxon>Liliopsida</taxon>
        <taxon>Acoraceae</taxon>
        <taxon>Acorus</taxon>
    </lineage>
</organism>
<dbReference type="Proteomes" id="UP001180020">
    <property type="component" value="Unassembled WGS sequence"/>
</dbReference>
<evidence type="ECO:0000313" key="2">
    <source>
        <dbReference type="Proteomes" id="UP001180020"/>
    </source>
</evidence>
<name>A0AAV9DTA7_ACOCL</name>
<accession>A0AAV9DTA7</accession>
<reference evidence="1" key="1">
    <citation type="journal article" date="2023" name="Nat. Commun.">
        <title>Diploid and tetraploid genomes of Acorus and the evolution of monocots.</title>
        <authorList>
            <person name="Ma L."/>
            <person name="Liu K.W."/>
            <person name="Li Z."/>
            <person name="Hsiao Y.Y."/>
            <person name="Qi Y."/>
            <person name="Fu T."/>
            <person name="Tang G.D."/>
            <person name="Zhang D."/>
            <person name="Sun W.H."/>
            <person name="Liu D.K."/>
            <person name="Li Y."/>
            <person name="Chen G.Z."/>
            <person name="Liu X.D."/>
            <person name="Liao X.Y."/>
            <person name="Jiang Y.T."/>
            <person name="Yu X."/>
            <person name="Hao Y."/>
            <person name="Huang J."/>
            <person name="Zhao X.W."/>
            <person name="Ke S."/>
            <person name="Chen Y.Y."/>
            <person name="Wu W.L."/>
            <person name="Hsu J.L."/>
            <person name="Lin Y.F."/>
            <person name="Huang M.D."/>
            <person name="Li C.Y."/>
            <person name="Huang L."/>
            <person name="Wang Z.W."/>
            <person name="Zhao X."/>
            <person name="Zhong W.Y."/>
            <person name="Peng D.H."/>
            <person name="Ahmad S."/>
            <person name="Lan S."/>
            <person name="Zhang J.S."/>
            <person name="Tsai W.C."/>
            <person name="Van de Peer Y."/>
            <person name="Liu Z.J."/>
        </authorList>
    </citation>
    <scope>NUCLEOTIDE SEQUENCE</scope>
    <source>
        <strain evidence="1">CP</strain>
    </source>
</reference>